<protein>
    <submittedName>
        <fullName evidence="2">Helix-turn-helix domain-containing protein</fullName>
    </submittedName>
</protein>
<dbReference type="Pfam" id="PF13936">
    <property type="entry name" value="HTH_38"/>
    <property type="match status" value="1"/>
</dbReference>
<accession>A0ABW3Q182</accession>
<organism evidence="2 3">
    <name type="scientific">Paenibacillus provencensis</name>
    <dbReference type="NCBI Taxonomy" id="441151"/>
    <lineage>
        <taxon>Bacteria</taxon>
        <taxon>Bacillati</taxon>
        <taxon>Bacillota</taxon>
        <taxon>Bacilli</taxon>
        <taxon>Bacillales</taxon>
        <taxon>Paenibacillaceae</taxon>
        <taxon>Paenibacillus</taxon>
    </lineage>
</organism>
<feature type="domain" description="Transposase IS30-like HTH" evidence="1">
    <location>
        <begin position="12"/>
        <end position="30"/>
    </location>
</feature>
<dbReference type="Proteomes" id="UP001597169">
    <property type="component" value="Unassembled WGS sequence"/>
</dbReference>
<proteinExistence type="predicted"/>
<evidence type="ECO:0000313" key="3">
    <source>
        <dbReference type="Proteomes" id="UP001597169"/>
    </source>
</evidence>
<gene>
    <name evidence="2" type="ORF">ACFQ3J_15135</name>
</gene>
<dbReference type="RefSeq" id="WP_139237011.1">
    <property type="nucleotide sequence ID" value="NZ_JBHTKX010000001.1"/>
</dbReference>
<dbReference type="InterPro" id="IPR025246">
    <property type="entry name" value="IS30-like_HTH"/>
</dbReference>
<evidence type="ECO:0000313" key="2">
    <source>
        <dbReference type="EMBL" id="MFD1129506.1"/>
    </source>
</evidence>
<sequence>MTLFHKSLYIFLAKVLNRHHATISRELRRNRTQEPYRAEFSQEGYTQRCKASVSAGKWTQELANRIKEKLNATWSNCRA</sequence>
<name>A0ABW3Q182_9BACL</name>
<dbReference type="EMBL" id="JBHTKX010000001">
    <property type="protein sequence ID" value="MFD1129506.1"/>
    <property type="molecule type" value="Genomic_DNA"/>
</dbReference>
<comment type="caution">
    <text evidence="2">The sequence shown here is derived from an EMBL/GenBank/DDBJ whole genome shotgun (WGS) entry which is preliminary data.</text>
</comment>
<keyword evidence="3" id="KW-1185">Reference proteome</keyword>
<reference evidence="3" key="1">
    <citation type="journal article" date="2019" name="Int. J. Syst. Evol. Microbiol.">
        <title>The Global Catalogue of Microorganisms (GCM) 10K type strain sequencing project: providing services to taxonomists for standard genome sequencing and annotation.</title>
        <authorList>
            <consortium name="The Broad Institute Genomics Platform"/>
            <consortium name="The Broad Institute Genome Sequencing Center for Infectious Disease"/>
            <person name="Wu L."/>
            <person name="Ma J."/>
        </authorList>
    </citation>
    <scope>NUCLEOTIDE SEQUENCE [LARGE SCALE GENOMIC DNA]</scope>
    <source>
        <strain evidence="3">CCUG 53519</strain>
    </source>
</reference>
<evidence type="ECO:0000259" key="1">
    <source>
        <dbReference type="Pfam" id="PF13936"/>
    </source>
</evidence>